<evidence type="ECO:0000313" key="3">
    <source>
        <dbReference type="EMBL" id="KAG0715077.1"/>
    </source>
</evidence>
<dbReference type="AlphaFoldDB" id="A0A8J4XX14"/>
<feature type="domain" description="HSac2" evidence="2">
    <location>
        <begin position="17"/>
        <end position="189"/>
    </location>
</feature>
<evidence type="ECO:0000313" key="4">
    <source>
        <dbReference type="Proteomes" id="UP000770661"/>
    </source>
</evidence>
<dbReference type="EMBL" id="JACEEZ010020036">
    <property type="protein sequence ID" value="KAG0715077.1"/>
    <property type="molecule type" value="Genomic_DNA"/>
</dbReference>
<accession>A0A8J4XX14</accession>
<dbReference type="PANTHER" id="PTHR31108:SF1">
    <property type="entry name" value="HSAC2 DOMAIN-CONTAINING PROTEIN"/>
    <property type="match status" value="1"/>
</dbReference>
<dbReference type="Proteomes" id="UP000770661">
    <property type="component" value="Unassembled WGS sequence"/>
</dbReference>
<evidence type="ECO:0000256" key="1">
    <source>
        <dbReference type="ARBA" id="ARBA00009163"/>
    </source>
</evidence>
<reference evidence="3" key="1">
    <citation type="submission" date="2020-07" db="EMBL/GenBank/DDBJ databases">
        <title>The High-quality genome of the commercially important snow crab, Chionoecetes opilio.</title>
        <authorList>
            <person name="Jeong J.-H."/>
            <person name="Ryu S."/>
        </authorList>
    </citation>
    <scope>NUCLEOTIDE SEQUENCE</scope>
    <source>
        <strain evidence="3">MADBK_172401_WGS</strain>
        <tissue evidence="3">Digestive gland</tissue>
    </source>
</reference>
<dbReference type="PROSITE" id="PS51791">
    <property type="entry name" value="HSAC2"/>
    <property type="match status" value="1"/>
</dbReference>
<name>A0A8J4XX14_CHIOP</name>
<dbReference type="InterPro" id="IPR040242">
    <property type="entry name" value="TPRG1-like"/>
</dbReference>
<dbReference type="OrthoDB" id="10012704at2759"/>
<proteinExistence type="inferred from homology"/>
<evidence type="ECO:0000259" key="2">
    <source>
        <dbReference type="PROSITE" id="PS51791"/>
    </source>
</evidence>
<comment type="caution">
    <text evidence="3">The sequence shown here is derived from an EMBL/GenBank/DDBJ whole genome shotgun (WGS) entry which is preliminary data.</text>
</comment>
<dbReference type="InterPro" id="IPR022158">
    <property type="entry name" value="Inositol_phosphatase"/>
</dbReference>
<gene>
    <name evidence="3" type="primary">TPRG1L_1</name>
    <name evidence="3" type="ORF">GWK47_012757</name>
</gene>
<protein>
    <submittedName>
        <fullName evidence="3">Tumor protein p63-regulated 1-like protein</fullName>
    </submittedName>
</protein>
<organism evidence="3 4">
    <name type="scientific">Chionoecetes opilio</name>
    <name type="common">Atlantic snow crab</name>
    <name type="synonym">Cancer opilio</name>
    <dbReference type="NCBI Taxonomy" id="41210"/>
    <lineage>
        <taxon>Eukaryota</taxon>
        <taxon>Metazoa</taxon>
        <taxon>Ecdysozoa</taxon>
        <taxon>Arthropoda</taxon>
        <taxon>Crustacea</taxon>
        <taxon>Multicrustacea</taxon>
        <taxon>Malacostraca</taxon>
        <taxon>Eumalacostraca</taxon>
        <taxon>Eucarida</taxon>
        <taxon>Decapoda</taxon>
        <taxon>Pleocyemata</taxon>
        <taxon>Brachyura</taxon>
        <taxon>Eubrachyura</taxon>
        <taxon>Majoidea</taxon>
        <taxon>Majidae</taxon>
        <taxon>Chionoecetes</taxon>
    </lineage>
</organism>
<comment type="similarity">
    <text evidence="1">Belongs to the TPRG1 family.</text>
</comment>
<sequence length="219" mass="24535">MACRETGTEPCIDEFFSVRVGALEHAVEECRHLTVPESDGAINGAWLLTEINHWDIEKERVVVLCERTLLVIKYDFIALRSLESTRINLTSLQNLQIGELTYPSHSLVPARNMQGFRLTWNNGHQISFAQKWNPWSRDIPTPPLPHTPLTGTQASCENGFYDAKSLSKELKLSLEQLQAQQDGPATGTISQRPIVIENYLGIASLLHNATETGLLQTSR</sequence>
<keyword evidence="4" id="KW-1185">Reference proteome</keyword>
<dbReference type="InterPro" id="IPR034753">
    <property type="entry name" value="hSac2"/>
</dbReference>
<dbReference type="PANTHER" id="PTHR31108">
    <property type="entry name" value="TUMOR PROTEIN P63-REGULATED GENE 1-LIKE PROTEIN"/>
    <property type="match status" value="1"/>
</dbReference>
<dbReference type="Pfam" id="PF12456">
    <property type="entry name" value="hSac2"/>
    <property type="match status" value="1"/>
</dbReference>
<dbReference type="GO" id="GO:0005737">
    <property type="term" value="C:cytoplasm"/>
    <property type="evidence" value="ECO:0007669"/>
    <property type="project" value="TreeGrafter"/>
</dbReference>